<dbReference type="Gene3D" id="3.40.50.300">
    <property type="entry name" value="P-loop containing nucleotide triphosphate hydrolases"/>
    <property type="match status" value="1"/>
</dbReference>
<keyword evidence="2" id="KW-1003">Cell membrane</keyword>
<keyword evidence="8" id="KW-0472">Membrane</keyword>
<organism evidence="10 11">
    <name type="scientific">Spirobacillus cienkowskii</name>
    <dbReference type="NCBI Taxonomy" id="495820"/>
    <lineage>
        <taxon>Bacteria</taxon>
        <taxon>Pseudomonadati</taxon>
        <taxon>Bdellovibrionota</taxon>
        <taxon>Oligoflexia</taxon>
        <taxon>Silvanigrellales</taxon>
        <taxon>Spirobacillus</taxon>
    </lineage>
</organism>
<dbReference type="PANTHER" id="PTHR42781">
    <property type="entry name" value="SPERMIDINE/PUTRESCINE IMPORT ATP-BINDING PROTEIN POTA"/>
    <property type="match status" value="1"/>
</dbReference>
<protein>
    <submittedName>
        <fullName evidence="10">ABC transporter ATP-binding protein</fullName>
    </submittedName>
</protein>
<dbReference type="PANTHER" id="PTHR42781:SF4">
    <property type="entry name" value="SPERMIDINE_PUTRESCINE IMPORT ATP-BINDING PROTEIN POTA"/>
    <property type="match status" value="1"/>
</dbReference>
<dbReference type="GO" id="GO:0016887">
    <property type="term" value="F:ATP hydrolysis activity"/>
    <property type="evidence" value="ECO:0007669"/>
    <property type="project" value="InterPro"/>
</dbReference>
<dbReference type="GO" id="GO:0015697">
    <property type="term" value="P:quaternary ammonium group transport"/>
    <property type="evidence" value="ECO:0007669"/>
    <property type="project" value="UniProtKB-ARBA"/>
</dbReference>
<evidence type="ECO:0000256" key="5">
    <source>
        <dbReference type="ARBA" id="ARBA00022840"/>
    </source>
</evidence>
<dbReference type="InterPro" id="IPR027417">
    <property type="entry name" value="P-loop_NTPase"/>
</dbReference>
<evidence type="ECO:0000313" key="10">
    <source>
        <dbReference type="EMBL" id="RDB36774.1"/>
    </source>
</evidence>
<gene>
    <name evidence="10" type="ORF">DCC88_03335</name>
</gene>
<dbReference type="GO" id="GO:0005524">
    <property type="term" value="F:ATP binding"/>
    <property type="evidence" value="ECO:0007669"/>
    <property type="project" value="UniProtKB-KW"/>
</dbReference>
<evidence type="ECO:0000259" key="9">
    <source>
        <dbReference type="PROSITE" id="PS50893"/>
    </source>
</evidence>
<evidence type="ECO:0000256" key="8">
    <source>
        <dbReference type="ARBA" id="ARBA00023136"/>
    </source>
</evidence>
<evidence type="ECO:0000256" key="4">
    <source>
        <dbReference type="ARBA" id="ARBA00022741"/>
    </source>
</evidence>
<evidence type="ECO:0000313" key="11">
    <source>
        <dbReference type="Proteomes" id="UP000253934"/>
    </source>
</evidence>
<dbReference type="SMART" id="SM00382">
    <property type="entry name" value="AAA"/>
    <property type="match status" value="1"/>
</dbReference>
<dbReference type="EMBL" id="QOVW01000027">
    <property type="protein sequence ID" value="RDB36774.1"/>
    <property type="molecule type" value="Genomic_DNA"/>
</dbReference>
<keyword evidence="7" id="KW-0406">Ion transport</keyword>
<keyword evidence="11" id="KW-1185">Reference proteome</keyword>
<comment type="caution">
    <text evidence="10">The sequence shown here is derived from an EMBL/GenBank/DDBJ whole genome shotgun (WGS) entry which is preliminary data.</text>
</comment>
<proteinExistence type="predicted"/>
<dbReference type="InterPro" id="IPR050093">
    <property type="entry name" value="ABC_SmlMolc_Importer"/>
</dbReference>
<keyword evidence="1" id="KW-0813">Transport</keyword>
<keyword evidence="3" id="KW-0410">Iron transport</keyword>
<dbReference type="GO" id="GO:0016020">
    <property type="term" value="C:membrane"/>
    <property type="evidence" value="ECO:0007669"/>
    <property type="project" value="InterPro"/>
</dbReference>
<feature type="domain" description="ABC transporter" evidence="9">
    <location>
        <begin position="3"/>
        <end position="244"/>
    </location>
</feature>
<dbReference type="InterPro" id="IPR003439">
    <property type="entry name" value="ABC_transporter-like_ATP-bd"/>
</dbReference>
<dbReference type="FunFam" id="3.40.50.300:FF:000425">
    <property type="entry name" value="Probable ABC transporter, ATP-binding subunit"/>
    <property type="match status" value="1"/>
</dbReference>
<evidence type="ECO:0000256" key="1">
    <source>
        <dbReference type="ARBA" id="ARBA00022448"/>
    </source>
</evidence>
<name>A0A369KYH2_9BACT</name>
<dbReference type="PROSITE" id="PS00211">
    <property type="entry name" value="ABC_TRANSPORTER_1"/>
    <property type="match status" value="1"/>
</dbReference>
<evidence type="ECO:0000256" key="2">
    <source>
        <dbReference type="ARBA" id="ARBA00022475"/>
    </source>
</evidence>
<dbReference type="PROSITE" id="PS50893">
    <property type="entry name" value="ABC_TRANSPORTER_2"/>
    <property type="match status" value="1"/>
</dbReference>
<dbReference type="Proteomes" id="UP000253934">
    <property type="component" value="Unassembled WGS sequence"/>
</dbReference>
<dbReference type="InterPro" id="IPR017871">
    <property type="entry name" value="ABC_transporter-like_CS"/>
</dbReference>
<keyword evidence="6" id="KW-0408">Iron</keyword>
<reference evidence="10" key="1">
    <citation type="submission" date="2018-04" db="EMBL/GenBank/DDBJ databases">
        <title>Draft genome sequence of the Candidatus Spirobacillus cienkowskii, a pathogen of freshwater Daphnia species, reconstructed from hemolymph metagenomic reads.</title>
        <authorList>
            <person name="Bresciani L."/>
            <person name="Lemos L.N."/>
            <person name="Wale N."/>
            <person name="Lin J.Y."/>
            <person name="Fernandes G.R."/>
            <person name="Duffy M.A."/>
            <person name="Rodrigues J.M."/>
        </authorList>
    </citation>
    <scope>NUCLEOTIDE SEQUENCE [LARGE SCALE GENOMIC DNA]</scope>
    <source>
        <strain evidence="10">Binning01</strain>
    </source>
</reference>
<dbReference type="GO" id="GO:0015408">
    <property type="term" value="F:ABC-type ferric iron transporter activity"/>
    <property type="evidence" value="ECO:0007669"/>
    <property type="project" value="InterPro"/>
</dbReference>
<sequence length="361" mass="40945">MNSNLANIFFSCNNVYLNKGKKTLLKNINFQISISDGEFISLVGPSGSGKTTLLKAITGIEKISDGVISLSSNVISSSKIHLPIEQRNIGLVFQDLALFPHLNVAENIKYGLCKKNKTEVSARLNELLKLVQLNEQSEFYPHMLSGGQQQRVAFARSLAPKPKLLLLDEPFSGLDFSFRREIALKLKNIIKNQKTTSIYVTHQPEEALYLSDKIILMNNGEIVQIGTPQDIYLNPNNLFALQFFSQVNSMNAVCIDNNKCMTEFGKVNFNQNIVNKNEKEIKIHFRSDALIFSNNKIDENSEKTQSLPFKIEEIRFHGQFSIYRLSHPKISEIFSVQHFCTSFKIGDIVHVSLKKDFLYVF</sequence>
<keyword evidence="5 10" id="KW-0067">ATP-binding</keyword>
<dbReference type="CDD" id="cd03259">
    <property type="entry name" value="ABC_Carb_Solutes_like"/>
    <property type="match status" value="1"/>
</dbReference>
<dbReference type="InterPro" id="IPR003593">
    <property type="entry name" value="AAA+_ATPase"/>
</dbReference>
<keyword evidence="4" id="KW-0547">Nucleotide-binding</keyword>
<dbReference type="InterPro" id="IPR015853">
    <property type="entry name" value="ABC_transpr_FbpC"/>
</dbReference>
<dbReference type="SUPFAM" id="SSF52540">
    <property type="entry name" value="P-loop containing nucleoside triphosphate hydrolases"/>
    <property type="match status" value="1"/>
</dbReference>
<dbReference type="AlphaFoldDB" id="A0A369KYH2"/>
<evidence type="ECO:0000256" key="3">
    <source>
        <dbReference type="ARBA" id="ARBA00022496"/>
    </source>
</evidence>
<evidence type="ECO:0000256" key="7">
    <source>
        <dbReference type="ARBA" id="ARBA00023065"/>
    </source>
</evidence>
<evidence type="ECO:0000256" key="6">
    <source>
        <dbReference type="ARBA" id="ARBA00023004"/>
    </source>
</evidence>
<dbReference type="Pfam" id="PF00005">
    <property type="entry name" value="ABC_tran"/>
    <property type="match status" value="1"/>
</dbReference>
<accession>A0A369KYH2</accession>